<reference evidence="1" key="2">
    <citation type="journal article" date="2015" name="Fish Shellfish Immunol.">
        <title>Early steps in the European eel (Anguilla anguilla)-Vibrio vulnificus interaction in the gills: Role of the RtxA13 toxin.</title>
        <authorList>
            <person name="Callol A."/>
            <person name="Pajuelo D."/>
            <person name="Ebbesson L."/>
            <person name="Teles M."/>
            <person name="MacKenzie S."/>
            <person name="Amaro C."/>
        </authorList>
    </citation>
    <scope>NUCLEOTIDE SEQUENCE</scope>
</reference>
<sequence length="41" mass="4477">MRITLCQLTSILLNFSLTNGILWGGLMREVSAARLLTEAAV</sequence>
<protein>
    <submittedName>
        <fullName evidence="1">Uncharacterized protein</fullName>
    </submittedName>
</protein>
<reference evidence="1" key="1">
    <citation type="submission" date="2014-11" db="EMBL/GenBank/DDBJ databases">
        <authorList>
            <person name="Amaro Gonzalez C."/>
        </authorList>
    </citation>
    <scope>NUCLEOTIDE SEQUENCE</scope>
</reference>
<dbReference type="EMBL" id="GBXM01107327">
    <property type="protein sequence ID" value="JAH01250.1"/>
    <property type="molecule type" value="Transcribed_RNA"/>
</dbReference>
<accession>A0A0E9PB40</accession>
<organism evidence="1">
    <name type="scientific">Anguilla anguilla</name>
    <name type="common">European freshwater eel</name>
    <name type="synonym">Muraena anguilla</name>
    <dbReference type="NCBI Taxonomy" id="7936"/>
    <lineage>
        <taxon>Eukaryota</taxon>
        <taxon>Metazoa</taxon>
        <taxon>Chordata</taxon>
        <taxon>Craniata</taxon>
        <taxon>Vertebrata</taxon>
        <taxon>Euteleostomi</taxon>
        <taxon>Actinopterygii</taxon>
        <taxon>Neopterygii</taxon>
        <taxon>Teleostei</taxon>
        <taxon>Anguilliformes</taxon>
        <taxon>Anguillidae</taxon>
        <taxon>Anguilla</taxon>
    </lineage>
</organism>
<proteinExistence type="predicted"/>
<evidence type="ECO:0000313" key="1">
    <source>
        <dbReference type="EMBL" id="JAH01250.1"/>
    </source>
</evidence>
<name>A0A0E9PB40_ANGAN</name>
<dbReference type="AlphaFoldDB" id="A0A0E9PB40"/>